<dbReference type="PANTHER" id="PTHR46268:SF6">
    <property type="entry name" value="UNIVERSAL STRESS PROTEIN UP12"/>
    <property type="match status" value="1"/>
</dbReference>
<dbReference type="Pfam" id="PF00582">
    <property type="entry name" value="Usp"/>
    <property type="match status" value="1"/>
</dbReference>
<evidence type="ECO:0000313" key="4">
    <source>
        <dbReference type="Proteomes" id="UP000484885"/>
    </source>
</evidence>
<dbReference type="AlphaFoldDB" id="A0A845UZL9"/>
<comment type="similarity">
    <text evidence="1">Belongs to the universal stress protein A family.</text>
</comment>
<organism evidence="3 4">
    <name type="scientific">Wenzhouxiangella limi</name>
    <dbReference type="NCBI Taxonomy" id="2707351"/>
    <lineage>
        <taxon>Bacteria</taxon>
        <taxon>Pseudomonadati</taxon>
        <taxon>Pseudomonadota</taxon>
        <taxon>Gammaproteobacteria</taxon>
        <taxon>Chromatiales</taxon>
        <taxon>Wenzhouxiangellaceae</taxon>
        <taxon>Wenzhouxiangella</taxon>
    </lineage>
</organism>
<comment type="caution">
    <text evidence="3">The sequence shown here is derived from an EMBL/GenBank/DDBJ whole genome shotgun (WGS) entry which is preliminary data.</text>
</comment>
<proteinExistence type="inferred from homology"/>
<evidence type="ECO:0000313" key="3">
    <source>
        <dbReference type="EMBL" id="NDY95914.1"/>
    </source>
</evidence>
<dbReference type="InterPro" id="IPR014729">
    <property type="entry name" value="Rossmann-like_a/b/a_fold"/>
</dbReference>
<dbReference type="PRINTS" id="PR01438">
    <property type="entry name" value="UNVRSLSTRESS"/>
</dbReference>
<reference evidence="3 4" key="1">
    <citation type="submission" date="2020-02" db="EMBL/GenBank/DDBJ databases">
        <authorList>
            <person name="Zhang X.-Y."/>
        </authorList>
    </citation>
    <scope>NUCLEOTIDE SEQUENCE [LARGE SCALE GENOMIC DNA]</scope>
    <source>
        <strain evidence="3 4">C33</strain>
    </source>
</reference>
<dbReference type="InterPro" id="IPR006015">
    <property type="entry name" value="Universal_stress_UspA"/>
</dbReference>
<dbReference type="EMBL" id="JAAGSC010000041">
    <property type="protein sequence ID" value="NDY95914.1"/>
    <property type="molecule type" value="Genomic_DNA"/>
</dbReference>
<dbReference type="PANTHER" id="PTHR46268">
    <property type="entry name" value="STRESS RESPONSE PROTEIN NHAX"/>
    <property type="match status" value="1"/>
</dbReference>
<dbReference type="InterPro" id="IPR006016">
    <property type="entry name" value="UspA"/>
</dbReference>
<dbReference type="Proteomes" id="UP000484885">
    <property type="component" value="Unassembled WGS sequence"/>
</dbReference>
<feature type="domain" description="UspA" evidence="2">
    <location>
        <begin position="4"/>
        <end position="143"/>
    </location>
</feature>
<evidence type="ECO:0000256" key="1">
    <source>
        <dbReference type="ARBA" id="ARBA00008791"/>
    </source>
</evidence>
<dbReference type="CDD" id="cd00293">
    <property type="entry name" value="USP-like"/>
    <property type="match status" value="1"/>
</dbReference>
<protein>
    <submittedName>
        <fullName evidence="3">Universal stress protein</fullName>
    </submittedName>
</protein>
<name>A0A845UZL9_9GAMM</name>
<keyword evidence="4" id="KW-1185">Reference proteome</keyword>
<dbReference type="SUPFAM" id="SSF52402">
    <property type="entry name" value="Adenine nucleotide alpha hydrolases-like"/>
    <property type="match status" value="1"/>
</dbReference>
<dbReference type="RefSeq" id="WP_164211310.1">
    <property type="nucleotide sequence ID" value="NZ_JAAGSC010000041.1"/>
</dbReference>
<gene>
    <name evidence="3" type="ORF">G3I74_09250</name>
</gene>
<accession>A0A845UZL9</accession>
<sequence>MSAFRKVIVAVDGSEQGLQAARVAARMADSMGAELVLLHVFALMSDDIAGALGMTTEEIEEVRDRTARKAFDAVLDAISDRPRPPEEVALVGDVAEAILDYLNDARDVLLVMGRRGQTRMGSLLLGSVSDKVLRHTRTPVTVVS</sequence>
<evidence type="ECO:0000259" key="2">
    <source>
        <dbReference type="Pfam" id="PF00582"/>
    </source>
</evidence>
<dbReference type="Gene3D" id="3.40.50.620">
    <property type="entry name" value="HUPs"/>
    <property type="match status" value="1"/>
</dbReference>